<dbReference type="InterPro" id="IPR043502">
    <property type="entry name" value="DNA/RNA_pol_sf"/>
</dbReference>
<dbReference type="GO" id="GO:0004519">
    <property type="term" value="F:endonuclease activity"/>
    <property type="evidence" value="ECO:0007669"/>
    <property type="project" value="UniProtKB-KW"/>
</dbReference>
<dbReference type="PANTHER" id="PTHR37984:SF5">
    <property type="entry name" value="PROTEIN NYNRIN-LIKE"/>
    <property type="match status" value="1"/>
</dbReference>
<evidence type="ECO:0000313" key="14">
    <source>
        <dbReference type="EMBL" id="RAW32202.1"/>
    </source>
</evidence>
<evidence type="ECO:0000313" key="12">
    <source>
        <dbReference type="EMBL" id="KAG2964233.1"/>
    </source>
</evidence>
<dbReference type="Proteomes" id="UP000774804">
    <property type="component" value="Unassembled WGS sequence"/>
</dbReference>
<sequence>MQFVEVRERVVAYASTLLVGSEKGWVRKEDGTSEIECWGIVWATRKSRCYLGRREFDLYTDQKALTWVFYETNRTSNAKLDRWVIDLAQLRFKVYHKPGTAMGHVDGLSRLHLQMIGALYMRDLLNDAEAGREDSVHGGEPRPPHKPPRGQGHREAT</sequence>
<dbReference type="EMBL" id="RCMG01001017">
    <property type="protein sequence ID" value="KAG2838974.1"/>
    <property type="molecule type" value="Genomic_DNA"/>
</dbReference>
<keyword evidence="15" id="KW-1185">Reference proteome</keyword>
<evidence type="ECO:0000256" key="4">
    <source>
        <dbReference type="ARBA" id="ARBA00022759"/>
    </source>
</evidence>
<evidence type="ECO:0000256" key="7">
    <source>
        <dbReference type="SAM" id="MobiDB-lite"/>
    </source>
</evidence>
<dbReference type="Proteomes" id="UP000735874">
    <property type="component" value="Unassembled WGS sequence"/>
</dbReference>
<keyword evidence="5" id="KW-0378">Hydrolase</keyword>
<dbReference type="EMBL" id="MJFZ01000287">
    <property type="protein sequence ID" value="RAW32202.1"/>
    <property type="molecule type" value="Genomic_DNA"/>
</dbReference>
<dbReference type="InterPro" id="IPR041373">
    <property type="entry name" value="RT_RNaseH"/>
</dbReference>
<dbReference type="STRING" id="29920.A0A329S9E7"/>
<feature type="region of interest" description="Disordered" evidence="7">
    <location>
        <begin position="130"/>
        <end position="157"/>
    </location>
</feature>
<dbReference type="EMBL" id="RCMK01001257">
    <property type="protein sequence ID" value="KAG2898361.1"/>
    <property type="molecule type" value="Genomic_DNA"/>
</dbReference>
<feature type="domain" description="Reverse transcriptase RNase H-like" evidence="8">
    <location>
        <begin position="7"/>
        <end position="89"/>
    </location>
</feature>
<dbReference type="Pfam" id="PF17917">
    <property type="entry name" value="RT_RNaseH"/>
    <property type="match status" value="1"/>
</dbReference>
<dbReference type="InterPro" id="IPR050951">
    <property type="entry name" value="Retrovirus_Pol_polyprotein"/>
</dbReference>
<name>A0A329S9E7_9STRA</name>
<reference evidence="13" key="2">
    <citation type="submission" date="2018-05" db="EMBL/GenBank/DDBJ databases">
        <title>Effector identification in a new, highly contiguous assembly of the strawberry crown rot pathogen Phytophthora cactorum.</title>
        <authorList>
            <person name="Armitage A.D."/>
            <person name="Nellist C.F."/>
            <person name="Bates H."/>
            <person name="Vickerstaff R.J."/>
            <person name="Harrison R.J."/>
        </authorList>
    </citation>
    <scope>NUCLEOTIDE SEQUENCE</scope>
    <source>
        <strain evidence="9">15-7</strain>
        <strain evidence="10">4032</strain>
        <strain evidence="11">4040</strain>
        <strain evidence="12">P415</strain>
        <strain evidence="13">P421</strain>
    </source>
</reference>
<evidence type="ECO:0000256" key="6">
    <source>
        <dbReference type="ARBA" id="ARBA00022918"/>
    </source>
</evidence>
<keyword evidence="4" id="KW-0255">Endonuclease</keyword>
<evidence type="ECO:0000313" key="9">
    <source>
        <dbReference type="EMBL" id="KAG2838974.1"/>
    </source>
</evidence>
<evidence type="ECO:0000256" key="1">
    <source>
        <dbReference type="ARBA" id="ARBA00022679"/>
    </source>
</evidence>
<evidence type="ECO:0000259" key="8">
    <source>
        <dbReference type="Pfam" id="PF17917"/>
    </source>
</evidence>
<keyword evidence="1" id="KW-0808">Transferase</keyword>
<evidence type="ECO:0000313" key="11">
    <source>
        <dbReference type="EMBL" id="KAG2898361.1"/>
    </source>
</evidence>
<accession>A0A329S9E7</accession>
<dbReference type="GO" id="GO:0003964">
    <property type="term" value="F:RNA-directed DNA polymerase activity"/>
    <property type="evidence" value="ECO:0007669"/>
    <property type="project" value="UniProtKB-KW"/>
</dbReference>
<evidence type="ECO:0000313" key="10">
    <source>
        <dbReference type="EMBL" id="KAG2887464.1"/>
    </source>
</evidence>
<keyword evidence="6" id="KW-0695">RNA-directed DNA polymerase</keyword>
<protein>
    <recommendedName>
        <fullName evidence="8">Reverse transcriptase RNase H-like domain-containing protein</fullName>
    </recommendedName>
</protein>
<keyword evidence="2" id="KW-0548">Nucleotidyltransferase</keyword>
<feature type="compositionally biased region" description="Basic and acidic residues" evidence="7">
    <location>
        <begin position="130"/>
        <end position="143"/>
    </location>
</feature>
<evidence type="ECO:0000256" key="3">
    <source>
        <dbReference type="ARBA" id="ARBA00022722"/>
    </source>
</evidence>
<gene>
    <name evidence="14" type="ORF">PC110_g11452</name>
    <name evidence="9" type="ORF">PC113_g19563</name>
    <name evidence="10" type="ORF">PC115_g20333</name>
    <name evidence="11" type="ORF">PC117_g22562</name>
    <name evidence="12" type="ORF">PC118_g20448</name>
    <name evidence="13" type="ORF">PC129_g18654</name>
</gene>
<dbReference type="EMBL" id="RCMV01001106">
    <property type="protein sequence ID" value="KAG3210345.1"/>
    <property type="molecule type" value="Genomic_DNA"/>
</dbReference>
<comment type="caution">
    <text evidence="14">The sequence shown here is derived from an EMBL/GenBank/DDBJ whole genome shotgun (WGS) entry which is preliminary data.</text>
</comment>
<reference evidence="14 15" key="1">
    <citation type="submission" date="2018-01" db="EMBL/GenBank/DDBJ databases">
        <title>Draft genome of the strawberry crown rot pathogen Phytophthora cactorum.</title>
        <authorList>
            <person name="Armitage A.D."/>
            <person name="Lysoe E."/>
            <person name="Nellist C.F."/>
            <person name="Harrison R.J."/>
            <person name="Brurberg M.B."/>
        </authorList>
    </citation>
    <scope>NUCLEOTIDE SEQUENCE [LARGE SCALE GENOMIC DNA]</scope>
    <source>
        <strain evidence="14 15">10300</strain>
    </source>
</reference>
<dbReference type="OrthoDB" id="116078at2759"/>
<evidence type="ECO:0000256" key="2">
    <source>
        <dbReference type="ARBA" id="ARBA00022695"/>
    </source>
</evidence>
<dbReference type="EMBL" id="RCML01001235">
    <property type="protein sequence ID" value="KAG2964233.1"/>
    <property type="molecule type" value="Genomic_DNA"/>
</dbReference>
<dbReference type="AlphaFoldDB" id="A0A329S9E7"/>
<dbReference type="SUPFAM" id="SSF56672">
    <property type="entry name" value="DNA/RNA polymerases"/>
    <property type="match status" value="1"/>
</dbReference>
<evidence type="ECO:0000313" key="15">
    <source>
        <dbReference type="Proteomes" id="UP000251314"/>
    </source>
</evidence>
<dbReference type="VEuPathDB" id="FungiDB:PC110_g11452"/>
<proteinExistence type="predicted"/>
<evidence type="ECO:0000313" key="13">
    <source>
        <dbReference type="EMBL" id="KAG3210345.1"/>
    </source>
</evidence>
<evidence type="ECO:0000256" key="5">
    <source>
        <dbReference type="ARBA" id="ARBA00022801"/>
    </source>
</evidence>
<dbReference type="Proteomes" id="UP000736787">
    <property type="component" value="Unassembled WGS sequence"/>
</dbReference>
<dbReference type="Proteomes" id="UP000697107">
    <property type="component" value="Unassembled WGS sequence"/>
</dbReference>
<dbReference type="Proteomes" id="UP000251314">
    <property type="component" value="Unassembled WGS sequence"/>
</dbReference>
<organism evidence="14 15">
    <name type="scientific">Phytophthora cactorum</name>
    <dbReference type="NCBI Taxonomy" id="29920"/>
    <lineage>
        <taxon>Eukaryota</taxon>
        <taxon>Sar</taxon>
        <taxon>Stramenopiles</taxon>
        <taxon>Oomycota</taxon>
        <taxon>Peronosporomycetes</taxon>
        <taxon>Peronosporales</taxon>
        <taxon>Peronosporaceae</taxon>
        <taxon>Phytophthora</taxon>
    </lineage>
</organism>
<dbReference type="Proteomes" id="UP000760860">
    <property type="component" value="Unassembled WGS sequence"/>
</dbReference>
<keyword evidence="3" id="KW-0540">Nuclease</keyword>
<dbReference type="PANTHER" id="PTHR37984">
    <property type="entry name" value="PROTEIN CBG26694"/>
    <property type="match status" value="1"/>
</dbReference>
<dbReference type="EMBL" id="RCMI01001268">
    <property type="protein sequence ID" value="KAG2887464.1"/>
    <property type="molecule type" value="Genomic_DNA"/>
</dbReference>
<dbReference type="GO" id="GO:0016787">
    <property type="term" value="F:hydrolase activity"/>
    <property type="evidence" value="ECO:0007669"/>
    <property type="project" value="UniProtKB-KW"/>
</dbReference>